<dbReference type="AlphaFoldDB" id="A0A164NKU3"/>
<name>A0A164NKU3_9AGAM</name>
<keyword evidence="7" id="KW-1185">Reference proteome</keyword>
<dbReference type="Proteomes" id="UP000076722">
    <property type="component" value="Unassembled WGS sequence"/>
</dbReference>
<dbReference type="GO" id="GO:0046872">
    <property type="term" value="F:metal ion binding"/>
    <property type="evidence" value="ECO:0007669"/>
    <property type="project" value="UniProtKB-KW"/>
</dbReference>
<evidence type="ECO:0000256" key="2">
    <source>
        <dbReference type="ARBA" id="ARBA00022723"/>
    </source>
</evidence>
<dbReference type="PANTHER" id="PTHR33337:SF40">
    <property type="entry name" value="CENP-V_GFA DOMAIN-CONTAINING PROTEIN-RELATED"/>
    <property type="match status" value="1"/>
</dbReference>
<evidence type="ECO:0000256" key="1">
    <source>
        <dbReference type="ARBA" id="ARBA00005495"/>
    </source>
</evidence>
<dbReference type="SUPFAM" id="SSF51316">
    <property type="entry name" value="Mss4-like"/>
    <property type="match status" value="1"/>
</dbReference>
<dbReference type="PANTHER" id="PTHR33337">
    <property type="entry name" value="GFA DOMAIN-CONTAINING PROTEIN"/>
    <property type="match status" value="1"/>
</dbReference>
<dbReference type="InterPro" id="IPR006913">
    <property type="entry name" value="CENP-V/GFA"/>
</dbReference>
<dbReference type="Gene3D" id="3.90.1590.10">
    <property type="entry name" value="glutathione-dependent formaldehyde- activating enzyme (gfa)"/>
    <property type="match status" value="1"/>
</dbReference>
<evidence type="ECO:0000259" key="5">
    <source>
        <dbReference type="PROSITE" id="PS51891"/>
    </source>
</evidence>
<evidence type="ECO:0000256" key="4">
    <source>
        <dbReference type="ARBA" id="ARBA00023239"/>
    </source>
</evidence>
<dbReference type="Pfam" id="PF04828">
    <property type="entry name" value="GFA"/>
    <property type="match status" value="1"/>
</dbReference>
<evidence type="ECO:0000313" key="6">
    <source>
        <dbReference type="EMBL" id="KZS87806.1"/>
    </source>
</evidence>
<evidence type="ECO:0000313" key="7">
    <source>
        <dbReference type="Proteomes" id="UP000076722"/>
    </source>
</evidence>
<dbReference type="STRING" id="1314777.A0A164NKU3"/>
<dbReference type="InterPro" id="IPR011057">
    <property type="entry name" value="Mss4-like_sf"/>
</dbReference>
<dbReference type="PROSITE" id="PS51891">
    <property type="entry name" value="CENP_V_GFA"/>
    <property type="match status" value="1"/>
</dbReference>
<keyword evidence="2" id="KW-0479">Metal-binding</keyword>
<dbReference type="EMBL" id="KV419444">
    <property type="protein sequence ID" value="KZS87806.1"/>
    <property type="molecule type" value="Genomic_DNA"/>
</dbReference>
<accession>A0A164NKU3</accession>
<dbReference type="GO" id="GO:0016846">
    <property type="term" value="F:carbon-sulfur lyase activity"/>
    <property type="evidence" value="ECO:0007669"/>
    <property type="project" value="InterPro"/>
</dbReference>
<proteinExistence type="inferred from homology"/>
<protein>
    <submittedName>
        <fullName evidence="6">DUF636 domain protein</fullName>
    </submittedName>
</protein>
<reference evidence="6 7" key="1">
    <citation type="journal article" date="2016" name="Mol. Biol. Evol.">
        <title>Comparative Genomics of Early-Diverging Mushroom-Forming Fungi Provides Insights into the Origins of Lignocellulose Decay Capabilities.</title>
        <authorList>
            <person name="Nagy L.G."/>
            <person name="Riley R."/>
            <person name="Tritt A."/>
            <person name="Adam C."/>
            <person name="Daum C."/>
            <person name="Floudas D."/>
            <person name="Sun H."/>
            <person name="Yadav J.S."/>
            <person name="Pangilinan J."/>
            <person name="Larsson K.H."/>
            <person name="Matsuura K."/>
            <person name="Barry K."/>
            <person name="Labutti K."/>
            <person name="Kuo R."/>
            <person name="Ohm R.A."/>
            <person name="Bhattacharya S.S."/>
            <person name="Shirouzu T."/>
            <person name="Yoshinaga Y."/>
            <person name="Martin F.M."/>
            <person name="Grigoriev I.V."/>
            <person name="Hibbett D.S."/>
        </authorList>
    </citation>
    <scope>NUCLEOTIDE SEQUENCE [LARGE SCALE GENOMIC DNA]</scope>
    <source>
        <strain evidence="6 7">HHB9708</strain>
    </source>
</reference>
<keyword evidence="3" id="KW-0862">Zinc</keyword>
<sequence length="131" mass="14346">MTIKGYCLCGQVTYVIEAEHQGAGICHCDSCRRGSGSAYSLVIEVPTKALTISGPYKEFVVTGASGKPSHRIFCPNCGSQIANQAEAYPDITWIKAGTLDYEVQKTLKPDSEVFTSLRLPYIQDRAPIQRE</sequence>
<organism evidence="6 7">
    <name type="scientific">Sistotremastrum niveocremeum HHB9708</name>
    <dbReference type="NCBI Taxonomy" id="1314777"/>
    <lineage>
        <taxon>Eukaryota</taxon>
        <taxon>Fungi</taxon>
        <taxon>Dikarya</taxon>
        <taxon>Basidiomycota</taxon>
        <taxon>Agaricomycotina</taxon>
        <taxon>Agaricomycetes</taxon>
        <taxon>Sistotremastrales</taxon>
        <taxon>Sistotremastraceae</taxon>
        <taxon>Sertulicium</taxon>
        <taxon>Sertulicium niveocremeum</taxon>
    </lineage>
</organism>
<keyword evidence="4" id="KW-0456">Lyase</keyword>
<feature type="domain" description="CENP-V/GFA" evidence="5">
    <location>
        <begin position="3"/>
        <end position="115"/>
    </location>
</feature>
<dbReference type="OrthoDB" id="428768at2759"/>
<evidence type="ECO:0000256" key="3">
    <source>
        <dbReference type="ARBA" id="ARBA00022833"/>
    </source>
</evidence>
<comment type="similarity">
    <text evidence="1">Belongs to the Gfa family.</text>
</comment>
<gene>
    <name evidence="6" type="ORF">SISNIDRAFT_296089</name>
</gene>